<dbReference type="EMBL" id="BAAAKV010000018">
    <property type="protein sequence ID" value="GAA1166343.1"/>
    <property type="molecule type" value="Genomic_DNA"/>
</dbReference>
<evidence type="ECO:0000313" key="2">
    <source>
        <dbReference type="EMBL" id="GAA1166343.1"/>
    </source>
</evidence>
<accession>A0ABN1UUT5</accession>
<feature type="region of interest" description="Disordered" evidence="1">
    <location>
        <begin position="1"/>
        <end position="20"/>
    </location>
</feature>
<evidence type="ECO:0000313" key="3">
    <source>
        <dbReference type="Proteomes" id="UP001501371"/>
    </source>
</evidence>
<evidence type="ECO:0000256" key="1">
    <source>
        <dbReference type="SAM" id="MobiDB-lite"/>
    </source>
</evidence>
<reference evidence="2 3" key="1">
    <citation type="journal article" date="2019" name="Int. J. Syst. Evol. Microbiol.">
        <title>The Global Catalogue of Microorganisms (GCM) 10K type strain sequencing project: providing services to taxonomists for standard genome sequencing and annotation.</title>
        <authorList>
            <consortium name="The Broad Institute Genomics Platform"/>
            <consortium name="The Broad Institute Genome Sequencing Center for Infectious Disease"/>
            <person name="Wu L."/>
            <person name="Ma J."/>
        </authorList>
    </citation>
    <scope>NUCLEOTIDE SEQUENCE [LARGE SCALE GENOMIC DNA]</scope>
    <source>
        <strain evidence="2 3">JCM 12696</strain>
    </source>
</reference>
<name>A0ABN1UUT5_9ACTN</name>
<organism evidence="2 3">
    <name type="scientific">Streptomyces hebeiensis</name>
    <dbReference type="NCBI Taxonomy" id="229486"/>
    <lineage>
        <taxon>Bacteria</taxon>
        <taxon>Bacillati</taxon>
        <taxon>Actinomycetota</taxon>
        <taxon>Actinomycetes</taxon>
        <taxon>Kitasatosporales</taxon>
        <taxon>Streptomycetaceae</taxon>
        <taxon>Streptomyces</taxon>
    </lineage>
</organism>
<sequence length="49" mass="5047">MRVPHAGPDGSKTLPDGAAARQFPVAWESSHSVCGKGFEEKARGTAPPG</sequence>
<keyword evidence="3" id="KW-1185">Reference proteome</keyword>
<evidence type="ECO:0008006" key="4">
    <source>
        <dbReference type="Google" id="ProtNLM"/>
    </source>
</evidence>
<proteinExistence type="predicted"/>
<gene>
    <name evidence="2" type="ORF">GCM10009654_24010</name>
</gene>
<protein>
    <recommendedName>
        <fullName evidence="4">DUF397 domain-containing protein</fullName>
    </recommendedName>
</protein>
<comment type="caution">
    <text evidence="2">The sequence shown here is derived from an EMBL/GenBank/DDBJ whole genome shotgun (WGS) entry which is preliminary data.</text>
</comment>
<dbReference type="Proteomes" id="UP001501371">
    <property type="component" value="Unassembled WGS sequence"/>
</dbReference>